<feature type="transmembrane region" description="Helical" evidence="8">
    <location>
        <begin position="456"/>
        <end position="481"/>
    </location>
</feature>
<feature type="region of interest" description="Disordered" evidence="7">
    <location>
        <begin position="756"/>
        <end position="784"/>
    </location>
</feature>
<feature type="domain" description="ML-like" evidence="10">
    <location>
        <begin position="51"/>
        <end position="192"/>
    </location>
</feature>
<comment type="similarity">
    <text evidence="2">Belongs to the transient receptor potential (TRP) ion channel family.</text>
</comment>
<feature type="signal peptide" evidence="9">
    <location>
        <begin position="1"/>
        <end position="24"/>
    </location>
</feature>
<dbReference type="PANTHER" id="PTHR31145">
    <property type="entry name" value="INTEGRAL MEMBRANE PROTEIN (AFU_ORTHOLOGUE AFUA_7G01610)"/>
    <property type="match status" value="1"/>
</dbReference>
<feature type="region of interest" description="Disordered" evidence="7">
    <location>
        <begin position="809"/>
        <end position="884"/>
    </location>
</feature>
<feature type="region of interest" description="Disordered" evidence="7">
    <location>
        <begin position="1012"/>
        <end position="1063"/>
    </location>
</feature>
<evidence type="ECO:0000313" key="11">
    <source>
        <dbReference type="EMBL" id="KAK0309657.1"/>
    </source>
</evidence>
<feature type="transmembrane region" description="Helical" evidence="8">
    <location>
        <begin position="611"/>
        <end position="630"/>
    </location>
</feature>
<feature type="compositionally biased region" description="Polar residues" evidence="7">
    <location>
        <begin position="973"/>
        <end position="985"/>
    </location>
</feature>
<feature type="transmembrane region" description="Helical" evidence="8">
    <location>
        <begin position="493"/>
        <end position="515"/>
    </location>
</feature>
<accession>A0AAN6J2U6</accession>
<feature type="chain" id="PRO_5042945938" description="ML-like domain-containing protein" evidence="9">
    <location>
        <begin position="25"/>
        <end position="1063"/>
    </location>
</feature>
<sequence length="1063" mass="115513">MIPRIATALLAVTAFFAFIQGAVAANASQDQWITYQNNNGETVYLQDERKPALYTGNFGDCLGSSLINVTRFDAAYYADNMTVLFHWAGNTGLANESLMMYIGVYAYGQSRFDLTFDPCGANINSLCPANSSVPIEASGIIPLAQSDVNSFPSIALTIPDFEGEAILRIFANRTESEIGCFSAVVTNGATFSQPEAVGSVLGIFTFVAMLASFATAAYGEAVPTMRLHYAHSLSVGVVFAVFQHIFYTGALSVNWPSVLVAWWSNFAWAGGMIHSTTMQNTINRLIGNNVGNTSQVGAAAAGTTQDSLGGGYDITKIYKRALSFGMDRIGMHPHVRDIASDIYGRPAGMFSNGLAQRGLEHTLQRRELLNSTTGYRWYGHAVGAGLPLPGNYSGFAGTLAQENIRASNAFMTGFLWFLILLVLLVAALMAFKGILEGFARLNLLKEDRFNYFRTHWLGYSAALALRICYLGFFMMMFLTIFQFTYQSSGGVKGVAAIVFIVFVIGVPGAAIYACMYKKTVEKEHRPSGLQVERKLLLGKIPWFGVTKKAANEEVIEMHPPDKKGDSTPFWKRMSTVGSVADQEGHLHSIHDNEDYTAKFGWLAARFRRTRWWFFTAWLFYEFVRAAFYAGASGYPLVQVFALLVIEVLAFVFIAWARPFEGRRLNLLVVYCLGFSKVVCVALSAAFDLRFNLDRIVATAIGIVIIVIQGILTIITLVAIIVGAISSYMSVSRNHEDFRPRKLAGVRERYFNHLDQAVNDLPPDPTPDPASDPNEPKESYFEMKGVRRLNKIEDEDPDFTSEMRLHDPAASYLSLDPIPTPQRAESLRSIPLSETGTPTPLGTRRGRTASVQSTTNLPYGARAHRPSWSTRDFESGDPQRSHTPIDMTQSVADEPLLPLPPPPAAVVANPGTAPHGRKPSRSATLPNSFLSALRAPPAASADDGVRSGGGEVVSSRDTIGSVPAPSVRPRAGTYGSQQTLRHSRSQTPSLAFAAAEGGNAEARGSNDWLGELAHVQAPGGGSGGGSGSGSGSVGRRTTPLTPAQEQEEFIMGMSPRVSRDQGRP</sequence>
<evidence type="ECO:0000256" key="7">
    <source>
        <dbReference type="SAM" id="MobiDB-lite"/>
    </source>
</evidence>
<dbReference type="GO" id="GO:0055085">
    <property type="term" value="P:transmembrane transport"/>
    <property type="evidence" value="ECO:0007669"/>
    <property type="project" value="TreeGrafter"/>
</dbReference>
<feature type="compositionally biased region" description="Gly residues" evidence="7">
    <location>
        <begin position="1017"/>
        <end position="1031"/>
    </location>
</feature>
<keyword evidence="3 8" id="KW-0812">Transmembrane</keyword>
<proteinExistence type="inferred from homology"/>
<name>A0AAN6J2U6_9PEZI</name>
<evidence type="ECO:0000256" key="9">
    <source>
        <dbReference type="SAM" id="SignalP"/>
    </source>
</evidence>
<dbReference type="Pfam" id="PF06011">
    <property type="entry name" value="TRP"/>
    <property type="match status" value="1"/>
</dbReference>
<feature type="transmembrane region" description="Helical" evidence="8">
    <location>
        <begin position="196"/>
        <end position="217"/>
    </location>
</feature>
<dbReference type="SMART" id="SM01320">
    <property type="entry name" value="TRP_N"/>
    <property type="match status" value="1"/>
</dbReference>
<keyword evidence="6 8" id="KW-0472">Membrane</keyword>
<dbReference type="InterPro" id="IPR040241">
    <property type="entry name" value="TRP_Flc/Pkd2-like"/>
</dbReference>
<dbReference type="Proteomes" id="UP001168146">
    <property type="component" value="Unassembled WGS sequence"/>
</dbReference>
<organism evidence="11 12">
    <name type="scientific">Friedmanniomyces endolithicus</name>
    <dbReference type="NCBI Taxonomy" id="329885"/>
    <lineage>
        <taxon>Eukaryota</taxon>
        <taxon>Fungi</taxon>
        <taxon>Dikarya</taxon>
        <taxon>Ascomycota</taxon>
        <taxon>Pezizomycotina</taxon>
        <taxon>Dothideomycetes</taxon>
        <taxon>Dothideomycetidae</taxon>
        <taxon>Mycosphaerellales</taxon>
        <taxon>Teratosphaeriaceae</taxon>
        <taxon>Friedmanniomyces</taxon>
    </lineage>
</organism>
<evidence type="ECO:0000313" key="12">
    <source>
        <dbReference type="Proteomes" id="UP001168146"/>
    </source>
</evidence>
<evidence type="ECO:0000256" key="2">
    <source>
        <dbReference type="ARBA" id="ARBA00010642"/>
    </source>
</evidence>
<comment type="subcellular location">
    <subcellularLocation>
        <location evidence="1">Membrane</location>
        <topology evidence="1">Multi-pass membrane protein</topology>
    </subcellularLocation>
</comment>
<dbReference type="InterPro" id="IPR032800">
    <property type="entry name" value="TRP_N"/>
</dbReference>
<feature type="compositionally biased region" description="Basic and acidic residues" evidence="7">
    <location>
        <begin position="773"/>
        <end position="784"/>
    </location>
</feature>
<comment type="caution">
    <text evidence="11">The sequence shown here is derived from an EMBL/GenBank/DDBJ whole genome shotgun (WGS) entry which is preliminary data.</text>
</comment>
<reference evidence="11" key="1">
    <citation type="submission" date="2021-12" db="EMBL/GenBank/DDBJ databases">
        <title>Black yeast isolated from Biological Soil Crust.</title>
        <authorList>
            <person name="Kurbessoian T."/>
        </authorList>
    </citation>
    <scope>NUCLEOTIDE SEQUENCE</scope>
    <source>
        <strain evidence="11">CCFEE 5208</strain>
    </source>
</reference>
<evidence type="ECO:0000256" key="5">
    <source>
        <dbReference type="ARBA" id="ARBA00022989"/>
    </source>
</evidence>
<feature type="region of interest" description="Disordered" evidence="7">
    <location>
        <begin position="936"/>
        <end position="985"/>
    </location>
</feature>
<dbReference type="AlphaFoldDB" id="A0AAN6J2U6"/>
<dbReference type="PANTHER" id="PTHR31145:SF7">
    <property type="entry name" value="TRP-LIKE ION CHANNEL"/>
    <property type="match status" value="1"/>
</dbReference>
<evidence type="ECO:0000256" key="1">
    <source>
        <dbReference type="ARBA" id="ARBA00004141"/>
    </source>
</evidence>
<protein>
    <recommendedName>
        <fullName evidence="10">ML-like domain-containing protein</fullName>
    </recommendedName>
</protein>
<dbReference type="InterPro" id="IPR010308">
    <property type="entry name" value="TRP_C"/>
</dbReference>
<feature type="transmembrane region" description="Helical" evidence="8">
    <location>
        <begin position="414"/>
        <end position="435"/>
    </location>
</feature>
<evidence type="ECO:0000256" key="8">
    <source>
        <dbReference type="SAM" id="Phobius"/>
    </source>
</evidence>
<evidence type="ECO:0000256" key="4">
    <source>
        <dbReference type="ARBA" id="ARBA00022729"/>
    </source>
</evidence>
<evidence type="ECO:0000259" key="10">
    <source>
        <dbReference type="SMART" id="SM01320"/>
    </source>
</evidence>
<feature type="transmembrane region" description="Helical" evidence="8">
    <location>
        <begin position="229"/>
        <end position="247"/>
    </location>
</feature>
<feature type="compositionally biased region" description="Basic and acidic residues" evidence="7">
    <location>
        <begin position="870"/>
        <end position="879"/>
    </location>
</feature>
<evidence type="ECO:0000256" key="3">
    <source>
        <dbReference type="ARBA" id="ARBA00022692"/>
    </source>
</evidence>
<feature type="transmembrane region" description="Helical" evidence="8">
    <location>
        <begin position="698"/>
        <end position="724"/>
    </location>
</feature>
<keyword evidence="5 8" id="KW-1133">Transmembrane helix</keyword>
<keyword evidence="4 9" id="KW-0732">Signal</keyword>
<gene>
    <name evidence="11" type="ORF">LTR82_015009</name>
</gene>
<dbReference type="GO" id="GO:0009272">
    <property type="term" value="P:fungal-type cell wall biogenesis"/>
    <property type="evidence" value="ECO:0007669"/>
    <property type="project" value="TreeGrafter"/>
</dbReference>
<feature type="transmembrane region" description="Helical" evidence="8">
    <location>
        <begin position="636"/>
        <end position="655"/>
    </location>
</feature>
<dbReference type="EMBL" id="JASUXU010000079">
    <property type="protein sequence ID" value="KAK0309657.1"/>
    <property type="molecule type" value="Genomic_DNA"/>
</dbReference>
<evidence type="ECO:0000256" key="6">
    <source>
        <dbReference type="ARBA" id="ARBA00023136"/>
    </source>
</evidence>
<dbReference type="Pfam" id="PF14558">
    <property type="entry name" value="TRP_N"/>
    <property type="match status" value="1"/>
</dbReference>
<dbReference type="GO" id="GO:0016020">
    <property type="term" value="C:membrane"/>
    <property type="evidence" value="ECO:0007669"/>
    <property type="project" value="UniProtKB-SubCell"/>
</dbReference>
<feature type="transmembrane region" description="Helical" evidence="8">
    <location>
        <begin position="667"/>
        <end position="686"/>
    </location>
</feature>